<dbReference type="EMBL" id="BARU01016624">
    <property type="protein sequence ID" value="GAH50635.1"/>
    <property type="molecule type" value="Genomic_DNA"/>
</dbReference>
<reference evidence="1" key="1">
    <citation type="journal article" date="2014" name="Front. Microbiol.">
        <title>High frequency of phylogenetically diverse reductive dehalogenase-homologous genes in deep subseafloor sedimentary metagenomes.</title>
        <authorList>
            <person name="Kawai M."/>
            <person name="Futagami T."/>
            <person name="Toyoda A."/>
            <person name="Takaki Y."/>
            <person name="Nishi S."/>
            <person name="Hori S."/>
            <person name="Arai W."/>
            <person name="Tsubouchi T."/>
            <person name="Morono Y."/>
            <person name="Uchiyama I."/>
            <person name="Ito T."/>
            <person name="Fujiyama A."/>
            <person name="Inagaki F."/>
            <person name="Takami H."/>
        </authorList>
    </citation>
    <scope>NUCLEOTIDE SEQUENCE</scope>
    <source>
        <strain evidence="1">Expedition CK06-06</strain>
    </source>
</reference>
<proteinExistence type="predicted"/>
<evidence type="ECO:0000313" key="1">
    <source>
        <dbReference type="EMBL" id="GAH50635.1"/>
    </source>
</evidence>
<comment type="caution">
    <text evidence="1">The sequence shown here is derived from an EMBL/GenBank/DDBJ whole genome shotgun (WGS) entry which is preliminary data.</text>
</comment>
<name>X1H0L1_9ZZZZ</name>
<gene>
    <name evidence="1" type="ORF">S03H2_27626</name>
</gene>
<dbReference type="AlphaFoldDB" id="X1H0L1"/>
<feature type="non-terminal residue" evidence="1">
    <location>
        <position position="1"/>
    </location>
</feature>
<accession>X1H0L1</accession>
<protein>
    <submittedName>
        <fullName evidence="1">Uncharacterized protein</fullName>
    </submittedName>
</protein>
<organism evidence="1">
    <name type="scientific">marine sediment metagenome</name>
    <dbReference type="NCBI Taxonomy" id="412755"/>
    <lineage>
        <taxon>unclassified sequences</taxon>
        <taxon>metagenomes</taxon>
        <taxon>ecological metagenomes</taxon>
    </lineage>
</organism>
<sequence length="48" mass="5409">NIKLNLPVYLDDEAFAFVDTIAKNKNTDVSSVVNELIRTDMKLAEVIK</sequence>